<accession>A1ARK9</accession>
<keyword evidence="3" id="KW-1185">Reference proteome</keyword>
<sequence>MVQSSSTSLSTFHFLYVGRPNHNENKSNIKMLIQKLRIDHHILSTIMPPTSFGGVFRVQYMKPFDLPICTRSSTFQQQRLFLAPTVHVISFAYKRIKSQPPKPPKHKTHQQESVGFGISDRSSSVTSTAPLSRPFWMVALCHTVTRALPFRRHETVFGCLGEPSYKSLNSIQSMFLII</sequence>
<dbReference type="AlphaFoldDB" id="A1ARK9"/>
<dbReference type="Proteomes" id="UP000006732">
    <property type="component" value="Chromosome"/>
</dbReference>
<dbReference type="EMBL" id="CP000482">
    <property type="protein sequence ID" value="ABK99979.1"/>
    <property type="molecule type" value="Genomic_DNA"/>
</dbReference>
<dbReference type="STRING" id="338966.Ppro_2373"/>
<name>A1ARK9_PELPD</name>
<feature type="region of interest" description="Disordered" evidence="1">
    <location>
        <begin position="98"/>
        <end position="125"/>
    </location>
</feature>
<dbReference type="KEGG" id="ppd:Ppro_2373"/>
<gene>
    <name evidence="2" type="ordered locus">Ppro_2373</name>
</gene>
<evidence type="ECO:0000313" key="3">
    <source>
        <dbReference type="Proteomes" id="UP000006732"/>
    </source>
</evidence>
<organism evidence="2 3">
    <name type="scientific">Pelobacter propionicus (strain DSM 2379 / NBRC 103807 / OttBd1)</name>
    <dbReference type="NCBI Taxonomy" id="338966"/>
    <lineage>
        <taxon>Bacteria</taxon>
        <taxon>Pseudomonadati</taxon>
        <taxon>Thermodesulfobacteriota</taxon>
        <taxon>Desulfuromonadia</taxon>
        <taxon>Desulfuromonadales</taxon>
        <taxon>Desulfuromonadaceae</taxon>
        <taxon>Pelobacter</taxon>
    </lineage>
</organism>
<evidence type="ECO:0000256" key="1">
    <source>
        <dbReference type="SAM" id="MobiDB-lite"/>
    </source>
</evidence>
<evidence type="ECO:0000313" key="2">
    <source>
        <dbReference type="EMBL" id="ABK99979.1"/>
    </source>
</evidence>
<reference evidence="2 3" key="1">
    <citation type="submission" date="2006-10" db="EMBL/GenBank/DDBJ databases">
        <title>Complete sequence of chromosome of Pelobacter propionicus DSM 2379.</title>
        <authorList>
            <consortium name="US DOE Joint Genome Institute"/>
            <person name="Copeland A."/>
            <person name="Lucas S."/>
            <person name="Lapidus A."/>
            <person name="Barry K."/>
            <person name="Detter J.C."/>
            <person name="Glavina del Rio T."/>
            <person name="Hammon N."/>
            <person name="Israni S."/>
            <person name="Dalin E."/>
            <person name="Tice H."/>
            <person name="Pitluck S."/>
            <person name="Saunders E."/>
            <person name="Brettin T."/>
            <person name="Bruce D."/>
            <person name="Han C."/>
            <person name="Tapia R."/>
            <person name="Schmutz J."/>
            <person name="Larimer F."/>
            <person name="Land M."/>
            <person name="Hauser L."/>
            <person name="Kyrpides N."/>
            <person name="Kim E."/>
            <person name="Lovley D."/>
            <person name="Richardson P."/>
        </authorList>
    </citation>
    <scope>NUCLEOTIDE SEQUENCE [LARGE SCALE GENOMIC DNA]</scope>
    <source>
        <strain evidence="3">DSM 2379 / NBRC 103807 / OttBd1</strain>
    </source>
</reference>
<dbReference type="HOGENOM" id="CLU_1509228_0_0_7"/>
<protein>
    <submittedName>
        <fullName evidence="2">Uncharacterized protein</fullName>
    </submittedName>
</protein>
<proteinExistence type="predicted"/>